<evidence type="ECO:0000313" key="1">
    <source>
        <dbReference type="EMBL" id="KAK9145324.1"/>
    </source>
</evidence>
<sequence>MGMGMGMGIMSYEFSASAIVMKAAAWALCAIITSPSRSSFSKSSIFAHADAAILPYSQLAEDISKAS</sequence>
<dbReference type="EMBL" id="JBBNAE010000002">
    <property type="protein sequence ID" value="KAK9145324.1"/>
    <property type="molecule type" value="Genomic_DNA"/>
</dbReference>
<keyword evidence="2" id="KW-1185">Reference proteome</keyword>
<evidence type="ECO:0000313" key="2">
    <source>
        <dbReference type="Proteomes" id="UP001417504"/>
    </source>
</evidence>
<dbReference type="AlphaFoldDB" id="A0AAP0K522"/>
<comment type="caution">
    <text evidence="1">The sequence shown here is derived from an EMBL/GenBank/DDBJ whole genome shotgun (WGS) entry which is preliminary data.</text>
</comment>
<gene>
    <name evidence="1" type="ORF">Sjap_005227</name>
</gene>
<reference evidence="1 2" key="1">
    <citation type="submission" date="2024-01" db="EMBL/GenBank/DDBJ databases">
        <title>Genome assemblies of Stephania.</title>
        <authorList>
            <person name="Yang L."/>
        </authorList>
    </citation>
    <scope>NUCLEOTIDE SEQUENCE [LARGE SCALE GENOMIC DNA]</scope>
    <source>
        <strain evidence="1">QJT</strain>
        <tissue evidence="1">Leaf</tissue>
    </source>
</reference>
<accession>A0AAP0K522</accession>
<name>A0AAP0K522_9MAGN</name>
<proteinExistence type="predicted"/>
<dbReference type="Proteomes" id="UP001417504">
    <property type="component" value="Unassembled WGS sequence"/>
</dbReference>
<protein>
    <submittedName>
        <fullName evidence="1">Uncharacterized protein</fullName>
    </submittedName>
</protein>
<organism evidence="1 2">
    <name type="scientific">Stephania japonica</name>
    <dbReference type="NCBI Taxonomy" id="461633"/>
    <lineage>
        <taxon>Eukaryota</taxon>
        <taxon>Viridiplantae</taxon>
        <taxon>Streptophyta</taxon>
        <taxon>Embryophyta</taxon>
        <taxon>Tracheophyta</taxon>
        <taxon>Spermatophyta</taxon>
        <taxon>Magnoliopsida</taxon>
        <taxon>Ranunculales</taxon>
        <taxon>Menispermaceae</taxon>
        <taxon>Menispermoideae</taxon>
        <taxon>Cissampelideae</taxon>
        <taxon>Stephania</taxon>
    </lineage>
</organism>